<accession>A0A820RGC9</accession>
<dbReference type="Gene3D" id="3.30.60.20">
    <property type="match status" value="1"/>
</dbReference>
<keyword evidence="8" id="KW-0862">Zinc</keyword>
<dbReference type="PROSITE" id="PS00107">
    <property type="entry name" value="PROTEIN_KINASE_ATP"/>
    <property type="match status" value="1"/>
</dbReference>
<evidence type="ECO:0000256" key="6">
    <source>
        <dbReference type="ARBA" id="ARBA00022741"/>
    </source>
</evidence>
<dbReference type="EMBL" id="CAJOBO010002157">
    <property type="protein sequence ID" value="CAF4434789.1"/>
    <property type="molecule type" value="Genomic_DNA"/>
</dbReference>
<evidence type="ECO:0000256" key="8">
    <source>
        <dbReference type="ARBA" id="ARBA00022833"/>
    </source>
</evidence>
<dbReference type="PANTHER" id="PTHR24351">
    <property type="entry name" value="RIBOSOMAL PROTEIN S6 KINASE"/>
    <property type="match status" value="1"/>
</dbReference>
<dbReference type="EC" id="2.7.11.13" evidence="2"/>
<dbReference type="GO" id="GO:0004697">
    <property type="term" value="F:diacylglycerol-dependent serine/threonine kinase activity"/>
    <property type="evidence" value="ECO:0007669"/>
    <property type="project" value="UniProtKB-EC"/>
</dbReference>
<dbReference type="SUPFAM" id="SSF56112">
    <property type="entry name" value="Protein kinase-like (PK-like)"/>
    <property type="match status" value="1"/>
</dbReference>
<dbReference type="PROSITE" id="PS00479">
    <property type="entry name" value="ZF_DAG_PE_1"/>
    <property type="match status" value="1"/>
</dbReference>
<dbReference type="Pfam" id="PF00130">
    <property type="entry name" value="C1_1"/>
    <property type="match status" value="1"/>
</dbReference>
<evidence type="ECO:0000256" key="4">
    <source>
        <dbReference type="ARBA" id="ARBA00022679"/>
    </source>
</evidence>
<evidence type="ECO:0000256" key="9">
    <source>
        <dbReference type="ARBA" id="ARBA00022840"/>
    </source>
</evidence>
<evidence type="ECO:0000313" key="14">
    <source>
        <dbReference type="Proteomes" id="UP000663851"/>
    </source>
</evidence>
<evidence type="ECO:0000256" key="5">
    <source>
        <dbReference type="ARBA" id="ARBA00022723"/>
    </source>
</evidence>
<dbReference type="InterPro" id="IPR002219">
    <property type="entry name" value="PKC_DAG/PE"/>
</dbReference>
<dbReference type="GO" id="GO:0046872">
    <property type="term" value="F:metal ion binding"/>
    <property type="evidence" value="ECO:0007669"/>
    <property type="project" value="UniProtKB-KW"/>
</dbReference>
<dbReference type="GO" id="GO:0005524">
    <property type="term" value="F:ATP binding"/>
    <property type="evidence" value="ECO:0007669"/>
    <property type="project" value="UniProtKB-UniRule"/>
</dbReference>
<evidence type="ECO:0000256" key="10">
    <source>
        <dbReference type="PROSITE-ProRule" id="PRU10141"/>
    </source>
</evidence>
<dbReference type="InterPro" id="IPR020454">
    <property type="entry name" value="DAG/PE-bd"/>
</dbReference>
<organism evidence="13 14">
    <name type="scientific">Rotaria socialis</name>
    <dbReference type="NCBI Taxonomy" id="392032"/>
    <lineage>
        <taxon>Eukaryota</taxon>
        <taxon>Metazoa</taxon>
        <taxon>Spiralia</taxon>
        <taxon>Gnathifera</taxon>
        <taxon>Rotifera</taxon>
        <taxon>Eurotatoria</taxon>
        <taxon>Bdelloidea</taxon>
        <taxon>Philodinida</taxon>
        <taxon>Philodinidae</taxon>
        <taxon>Rotaria</taxon>
    </lineage>
</organism>
<comment type="caution">
    <text evidence="13">The sequence shown here is derived from an EMBL/GenBank/DDBJ whole genome shotgun (WGS) entry which is preliminary data.</text>
</comment>
<proteinExistence type="inferred from homology"/>
<keyword evidence="5" id="KW-0479">Metal-binding</keyword>
<evidence type="ECO:0000259" key="12">
    <source>
        <dbReference type="PROSITE" id="PS50081"/>
    </source>
</evidence>
<keyword evidence="7" id="KW-0418">Kinase</keyword>
<dbReference type="PROSITE" id="PS50081">
    <property type="entry name" value="ZF_DAG_PE_2"/>
    <property type="match status" value="1"/>
</dbReference>
<dbReference type="AlphaFoldDB" id="A0A820RGC9"/>
<comment type="similarity">
    <text evidence="1">Belongs to the protein kinase superfamily. AGC Ser/Thr protein kinase family. PKC subfamily.</text>
</comment>
<keyword evidence="9 10" id="KW-0067">ATP-binding</keyword>
<evidence type="ECO:0000256" key="7">
    <source>
        <dbReference type="ARBA" id="ARBA00022777"/>
    </source>
</evidence>
<sequence>MEDNETLQITIDTFKNSPKRNLENTLFYIKKLIGSSTNEEFLTVKINDIHIVELEKRKICFFYFIKFAPYTGGKIQLQPSKSATAFIVSLNETFDWNINEGNYCQIICLTLKSEIIADVILWFDHLWSRIADPNQYRKVQWASSISISLLLEGEYNFKFRLQRIGNSISFKFRKKTSPQIIQGHLMKLKQFNHPVHCALCDGFMWGLYYQGFQCSHCSLVTHKKCCHDISFWCKKSMFPSNDQPSRISSIEPPILTKDRSPLSIPSKPTQLSTTSSTNFPTFDPLPGFPLENQRRISLPKFSDFEYVGRLGSGGYAQVYCVQHILSKQYFAIKVVDGKKAEARQQLEIEKQILFRYSYGNSYMVKAYCAFHQGSNLFLVMELVQGGTLSHKIQTKRMNEDEIRFYVAQIICVLQYLHSKNIVYRDLKLEHVIVNSTGSIRLIDYGLGRLLKTHDDTCHTFCGTYSYMAPEIRRLKTGTLNDSYSYPVDFWALGVMFIQMLHSEQIDVHSQLLENNDEETNEPESVARILRLPSHTSAEARACVSGLLETNPEKRLGSPNSPHGSIREHPFFKIGHQINWQEIESDSFKPVHHASTVSKKKFYCY</sequence>
<dbReference type="SUPFAM" id="SSF57889">
    <property type="entry name" value="Cysteine-rich domain"/>
    <property type="match status" value="1"/>
</dbReference>
<keyword evidence="6 10" id="KW-0547">Nucleotide-binding</keyword>
<dbReference type="InterPro" id="IPR011009">
    <property type="entry name" value="Kinase-like_dom_sf"/>
</dbReference>
<evidence type="ECO:0000259" key="11">
    <source>
        <dbReference type="PROSITE" id="PS50011"/>
    </source>
</evidence>
<name>A0A820RGC9_9BILA</name>
<keyword evidence="4" id="KW-0808">Transferase</keyword>
<evidence type="ECO:0000256" key="2">
    <source>
        <dbReference type="ARBA" id="ARBA00012429"/>
    </source>
</evidence>
<keyword evidence="3" id="KW-0723">Serine/threonine-protein kinase</keyword>
<dbReference type="InterPro" id="IPR045270">
    <property type="entry name" value="STKc_AGC"/>
</dbReference>
<evidence type="ECO:0000313" key="13">
    <source>
        <dbReference type="EMBL" id="CAF4434789.1"/>
    </source>
</evidence>
<dbReference type="PROSITE" id="PS50011">
    <property type="entry name" value="PROTEIN_KINASE_DOM"/>
    <property type="match status" value="1"/>
</dbReference>
<dbReference type="InterPro" id="IPR000719">
    <property type="entry name" value="Prot_kinase_dom"/>
</dbReference>
<evidence type="ECO:0000256" key="1">
    <source>
        <dbReference type="ARBA" id="ARBA00005490"/>
    </source>
</evidence>
<dbReference type="InterPro" id="IPR046349">
    <property type="entry name" value="C1-like_sf"/>
</dbReference>
<dbReference type="Proteomes" id="UP000663851">
    <property type="component" value="Unassembled WGS sequence"/>
</dbReference>
<feature type="binding site" evidence="10">
    <location>
        <position position="333"/>
    </location>
    <ligand>
        <name>ATP</name>
        <dbReference type="ChEBI" id="CHEBI:30616"/>
    </ligand>
</feature>
<dbReference type="PRINTS" id="PR00008">
    <property type="entry name" value="DAGPEDOMAIN"/>
</dbReference>
<evidence type="ECO:0000256" key="3">
    <source>
        <dbReference type="ARBA" id="ARBA00022527"/>
    </source>
</evidence>
<dbReference type="Pfam" id="PF00069">
    <property type="entry name" value="Pkinase"/>
    <property type="match status" value="1"/>
</dbReference>
<dbReference type="Gene3D" id="1.10.510.10">
    <property type="entry name" value="Transferase(Phosphotransferase) domain 1"/>
    <property type="match status" value="1"/>
</dbReference>
<feature type="domain" description="Phorbol-ester/DAG-type" evidence="12">
    <location>
        <begin position="183"/>
        <end position="233"/>
    </location>
</feature>
<feature type="domain" description="Protein kinase" evidence="11">
    <location>
        <begin position="304"/>
        <end position="571"/>
    </location>
</feature>
<dbReference type="SMART" id="SM00109">
    <property type="entry name" value="C1"/>
    <property type="match status" value="1"/>
</dbReference>
<reference evidence="13" key="1">
    <citation type="submission" date="2021-02" db="EMBL/GenBank/DDBJ databases">
        <authorList>
            <person name="Nowell W R."/>
        </authorList>
    </citation>
    <scope>NUCLEOTIDE SEQUENCE</scope>
</reference>
<dbReference type="CDD" id="cd05123">
    <property type="entry name" value="STKc_AGC"/>
    <property type="match status" value="1"/>
</dbReference>
<gene>
    <name evidence="13" type="ORF">HFQ381_LOCUS22637</name>
</gene>
<dbReference type="Gene3D" id="3.30.200.20">
    <property type="entry name" value="Phosphorylase Kinase, domain 1"/>
    <property type="match status" value="1"/>
</dbReference>
<protein>
    <recommendedName>
        <fullName evidence="2">protein kinase C</fullName>
        <ecNumber evidence="2">2.7.11.13</ecNumber>
    </recommendedName>
</protein>
<dbReference type="InterPro" id="IPR017441">
    <property type="entry name" value="Protein_kinase_ATP_BS"/>
</dbReference>